<keyword evidence="2" id="KW-1185">Reference proteome</keyword>
<name>A0A2P6MKZ1_ALKUR</name>
<dbReference type="GO" id="GO:0015035">
    <property type="term" value="F:protein-disulfide reductase activity"/>
    <property type="evidence" value="ECO:0007669"/>
    <property type="project" value="InterPro"/>
</dbReference>
<dbReference type="Proteomes" id="UP000243650">
    <property type="component" value="Unassembled WGS sequence"/>
</dbReference>
<dbReference type="Pfam" id="PF04134">
    <property type="entry name" value="DCC1-like"/>
    <property type="match status" value="1"/>
</dbReference>
<dbReference type="EMBL" id="PVNS01000002">
    <property type="protein sequence ID" value="PRO66935.1"/>
    <property type="molecule type" value="Genomic_DNA"/>
</dbReference>
<dbReference type="PANTHER" id="PTHR33639:SF2">
    <property type="entry name" value="DUF393 DOMAIN-CONTAINING PROTEIN"/>
    <property type="match status" value="1"/>
</dbReference>
<gene>
    <name evidence="1" type="ORF">C6I21_03155</name>
</gene>
<dbReference type="OrthoDB" id="9785438at2"/>
<dbReference type="AlphaFoldDB" id="A0A2P6MKZ1"/>
<comment type="caution">
    <text evidence="1">The sequence shown here is derived from an EMBL/GenBank/DDBJ whole genome shotgun (WGS) entry which is preliminary data.</text>
</comment>
<organism evidence="1 2">
    <name type="scientific">Alkalicoccus urumqiensis</name>
    <name type="common">Bacillus urumqiensis</name>
    <dbReference type="NCBI Taxonomy" id="1548213"/>
    <lineage>
        <taxon>Bacteria</taxon>
        <taxon>Bacillati</taxon>
        <taxon>Bacillota</taxon>
        <taxon>Bacilli</taxon>
        <taxon>Bacillales</taxon>
        <taxon>Bacillaceae</taxon>
        <taxon>Alkalicoccus</taxon>
    </lineage>
</organism>
<proteinExistence type="predicted"/>
<evidence type="ECO:0000313" key="2">
    <source>
        <dbReference type="Proteomes" id="UP000243650"/>
    </source>
</evidence>
<sequence>MPTHILLFDGECELCDRSVRSILQLDKKEQFQFASLQSEAGSRLRKETNTEDIDSVVLLRADGRVFIRSDAALETAALLGWPAKAAAIFKWLPRFVRDPVYNWIAEHRFQLFGKKSVCGIPSKADRARFLD</sequence>
<accession>A0A2P6MKZ1</accession>
<protein>
    <submittedName>
        <fullName evidence="1">Thiol-disulfide oxidoreductase</fullName>
    </submittedName>
</protein>
<dbReference type="RefSeq" id="WP_105957971.1">
    <property type="nucleotide sequence ID" value="NZ_PVNS01000002.1"/>
</dbReference>
<dbReference type="PANTHER" id="PTHR33639">
    <property type="entry name" value="THIOL-DISULFIDE OXIDOREDUCTASE DCC"/>
    <property type="match status" value="1"/>
</dbReference>
<dbReference type="InterPro" id="IPR052927">
    <property type="entry name" value="DCC_oxidoreductase"/>
</dbReference>
<evidence type="ECO:0000313" key="1">
    <source>
        <dbReference type="EMBL" id="PRO66935.1"/>
    </source>
</evidence>
<dbReference type="InterPro" id="IPR007263">
    <property type="entry name" value="DCC1-like"/>
</dbReference>
<reference evidence="1 2" key="1">
    <citation type="submission" date="2018-03" db="EMBL/GenBank/DDBJ databases">
        <title>Bacillus urumqiensis sp. nov., a moderately haloalkaliphilic bacterium isolated from a salt lake.</title>
        <authorList>
            <person name="Zhao B."/>
            <person name="Liao Z."/>
        </authorList>
    </citation>
    <scope>NUCLEOTIDE SEQUENCE [LARGE SCALE GENOMIC DNA]</scope>
    <source>
        <strain evidence="1 2">BZ-SZ-XJ18</strain>
    </source>
</reference>